<organism evidence="3 4">
    <name type="scientific">Serratia marcescens</name>
    <dbReference type="NCBI Taxonomy" id="615"/>
    <lineage>
        <taxon>Bacteria</taxon>
        <taxon>Pseudomonadati</taxon>
        <taxon>Pseudomonadota</taxon>
        <taxon>Gammaproteobacteria</taxon>
        <taxon>Enterobacterales</taxon>
        <taxon>Yersiniaceae</taxon>
        <taxon>Serratia</taxon>
    </lineage>
</organism>
<dbReference type="EMBL" id="MJAO01000004">
    <property type="protein sequence ID" value="OKB67946.1"/>
    <property type="molecule type" value="Genomic_DNA"/>
</dbReference>
<dbReference type="GO" id="GO:0005506">
    <property type="term" value="F:iron ion binding"/>
    <property type="evidence" value="ECO:0007669"/>
    <property type="project" value="InterPro"/>
</dbReference>
<reference evidence="3 4" key="1">
    <citation type="submission" date="2016-09" db="EMBL/GenBank/DDBJ databases">
        <title>Serratia marcescens MSU-97 and epiphytic antimycotic-producing bacteria.</title>
        <authorList>
            <person name="Matilla M.A."/>
        </authorList>
    </citation>
    <scope>NUCLEOTIDE SEQUENCE [LARGE SCALE GENOMIC DNA]</scope>
    <source>
        <strain evidence="3 4">MSU-97</strain>
    </source>
</reference>
<dbReference type="SUPFAM" id="SSF48264">
    <property type="entry name" value="Cytochrome P450"/>
    <property type="match status" value="1"/>
</dbReference>
<dbReference type="CDD" id="cd11036">
    <property type="entry name" value="AknT-like"/>
    <property type="match status" value="1"/>
</dbReference>
<gene>
    <name evidence="3" type="ORF">BHU62_05770</name>
</gene>
<comment type="caution">
    <text evidence="3">The sequence shown here is derived from an EMBL/GenBank/DDBJ whole genome shotgun (WGS) entry which is preliminary data.</text>
</comment>
<dbReference type="OrthoDB" id="9801155at2"/>
<dbReference type="GO" id="GO:0016705">
    <property type="term" value="F:oxidoreductase activity, acting on paired donors, with incorporation or reduction of molecular oxygen"/>
    <property type="evidence" value="ECO:0007669"/>
    <property type="project" value="InterPro"/>
</dbReference>
<evidence type="ECO:0000256" key="2">
    <source>
        <dbReference type="ARBA" id="ARBA00010617"/>
    </source>
</evidence>
<dbReference type="PROSITE" id="PS00086">
    <property type="entry name" value="CYTOCHROME_P450"/>
    <property type="match status" value="1"/>
</dbReference>
<comment type="cofactor">
    <cofactor evidence="1">
        <name>heme</name>
        <dbReference type="ChEBI" id="CHEBI:30413"/>
    </cofactor>
</comment>
<dbReference type="Gene3D" id="1.10.630.10">
    <property type="entry name" value="Cytochrome P450"/>
    <property type="match status" value="1"/>
</dbReference>
<dbReference type="PANTHER" id="PTHR46696">
    <property type="entry name" value="P450, PUTATIVE (EUROFUNG)-RELATED"/>
    <property type="match status" value="1"/>
</dbReference>
<name>A0A1Q4P4A5_SERMA</name>
<evidence type="ECO:0000313" key="4">
    <source>
        <dbReference type="Proteomes" id="UP000185770"/>
    </source>
</evidence>
<dbReference type="InterPro" id="IPR017972">
    <property type="entry name" value="Cyt_P450_CS"/>
</dbReference>
<accession>A0A1Q4P4A5</accession>
<dbReference type="AlphaFoldDB" id="A0A1Q4P4A5"/>
<dbReference type="Proteomes" id="UP000185770">
    <property type="component" value="Unassembled WGS sequence"/>
</dbReference>
<dbReference type="InterPro" id="IPR036396">
    <property type="entry name" value="Cyt_P450_sf"/>
</dbReference>
<protein>
    <recommendedName>
        <fullName evidence="5">Cytochrome P450</fullName>
    </recommendedName>
</protein>
<evidence type="ECO:0008006" key="5">
    <source>
        <dbReference type="Google" id="ProtNLM"/>
    </source>
</evidence>
<evidence type="ECO:0000256" key="1">
    <source>
        <dbReference type="ARBA" id="ARBA00001971"/>
    </source>
</evidence>
<dbReference type="RefSeq" id="WP_073529634.1">
    <property type="nucleotide sequence ID" value="NZ_MJAO01000004.1"/>
</dbReference>
<evidence type="ECO:0000313" key="3">
    <source>
        <dbReference type="EMBL" id="OKB67946.1"/>
    </source>
</evidence>
<dbReference type="GO" id="GO:0004497">
    <property type="term" value="F:monooxygenase activity"/>
    <property type="evidence" value="ECO:0007669"/>
    <property type="project" value="InterPro"/>
</dbReference>
<dbReference type="GO" id="GO:0020037">
    <property type="term" value="F:heme binding"/>
    <property type="evidence" value="ECO:0007669"/>
    <property type="project" value="InterPro"/>
</dbReference>
<dbReference type="PANTHER" id="PTHR46696:SF1">
    <property type="entry name" value="CYTOCHROME P450 YJIB-RELATED"/>
    <property type="match status" value="1"/>
</dbReference>
<proteinExistence type="inferred from homology"/>
<comment type="similarity">
    <text evidence="2">Belongs to the cytochrome P450 family.</text>
</comment>
<sequence length="339" mass="36322">MSVCPYAAALAAEPQAQYRTLPPLSWDSAWQCWVAATPQVVREALLNADLGVRPADEPVPAALLETPMAPLFAGLARMRDGEDHHTLKAALQRALASCDDTLIQQTAAQCAARLAPSASAAAAITRFNYGLPVCTLGALLGVPDAQWQRLIDDSLDFVRCIAPGGTPPQLARGISAAQRLCARLAAGNGVLRKALAREIGDARLELANALGLLFQACEATAGWIGQAFLLARQGGEVDTALDRVRALTPPIQNTRRFVLRETQLAGCTLRVGQTVLLLLGTDGELAFGAGAHRCPGERWARIIARCGVAHLCSLDIDERALKQVQWRSSHNARVPEFYR</sequence>